<sequence length="437" mass="52630">MRNKKKKERMNFQFPPFLSPPYLTYKTLFSPFASYIALSFCLSFSLSQFCLHWLSSSFNLSFSSLSFFFFLFLFFLLPHQLLCFSLPFATSLSTIFYFLTPPTSYFYSHHFSFRFHILSFPYFLLPLFPSKPYHRSVFFAFSLFFKLFLHLSSSQTFFYSNNTKQTDLECAQRLDAFFTHPKLIIIHFVSFFLSREHIKFCFFLSVDYLSFHSFILIILHFISFFLEIHFHFVSFLLLIICSFFSWRNTVTACIHIYYCICSYLSLHLFLTVFLWIVFQFISFFLSRDRLSFCFFFLPWRSTVTVSVHIYLCICSGLSLDRLSFCFILPFFSPGDPLSLSSNNLGLSILFNSIFSLILFQCFFLSCSIFILSFINIYFFLIQYFFFLSSIFLSFSIFFSFFQQYLFFLFLYCFLHFQYFFFHQLDYMPETSKKYKYL</sequence>
<evidence type="ECO:0000313" key="3">
    <source>
        <dbReference type="Proteomes" id="UP000597762"/>
    </source>
</evidence>
<feature type="transmembrane region" description="Helical" evidence="1">
    <location>
        <begin position="200"/>
        <end position="222"/>
    </location>
</feature>
<evidence type="ECO:0000256" key="1">
    <source>
        <dbReference type="SAM" id="Phobius"/>
    </source>
</evidence>
<feature type="transmembrane region" description="Helical" evidence="1">
    <location>
        <begin position="305"/>
        <end position="331"/>
    </location>
</feature>
<keyword evidence="3" id="KW-1185">Reference proteome</keyword>
<feature type="transmembrane region" description="Helical" evidence="1">
    <location>
        <begin position="105"/>
        <end position="125"/>
    </location>
</feature>
<proteinExistence type="predicted"/>
<name>A0A812DTV1_ACAPH</name>
<feature type="transmembrane region" description="Helical" evidence="1">
    <location>
        <begin position="376"/>
        <end position="397"/>
    </location>
</feature>
<keyword evidence="1" id="KW-1133">Transmembrane helix</keyword>
<feature type="transmembrane region" description="Helical" evidence="1">
    <location>
        <begin position="32"/>
        <end position="54"/>
    </location>
</feature>
<accession>A0A812DTV1</accession>
<feature type="transmembrane region" description="Helical" evidence="1">
    <location>
        <begin position="228"/>
        <end position="246"/>
    </location>
</feature>
<keyword evidence="1" id="KW-0472">Membrane</keyword>
<keyword evidence="1" id="KW-0812">Transmembrane</keyword>
<gene>
    <name evidence="2" type="ORF">SPHA_60292</name>
</gene>
<dbReference type="Proteomes" id="UP000597762">
    <property type="component" value="Unassembled WGS sequence"/>
</dbReference>
<feature type="transmembrane region" description="Helical" evidence="1">
    <location>
        <begin position="343"/>
        <end position="370"/>
    </location>
</feature>
<feature type="transmembrane region" description="Helical" evidence="1">
    <location>
        <begin position="82"/>
        <end position="99"/>
    </location>
</feature>
<evidence type="ECO:0000313" key="2">
    <source>
        <dbReference type="EMBL" id="CAE1308401.1"/>
    </source>
</evidence>
<feature type="transmembrane region" description="Helical" evidence="1">
    <location>
        <begin position="177"/>
        <end position="193"/>
    </location>
</feature>
<organism evidence="2 3">
    <name type="scientific">Acanthosepion pharaonis</name>
    <name type="common">Pharaoh cuttlefish</name>
    <name type="synonym">Sepia pharaonis</name>
    <dbReference type="NCBI Taxonomy" id="158019"/>
    <lineage>
        <taxon>Eukaryota</taxon>
        <taxon>Metazoa</taxon>
        <taxon>Spiralia</taxon>
        <taxon>Lophotrochozoa</taxon>
        <taxon>Mollusca</taxon>
        <taxon>Cephalopoda</taxon>
        <taxon>Coleoidea</taxon>
        <taxon>Decapodiformes</taxon>
        <taxon>Sepiida</taxon>
        <taxon>Sepiina</taxon>
        <taxon>Sepiidae</taxon>
        <taxon>Acanthosepion</taxon>
    </lineage>
</organism>
<protein>
    <submittedName>
        <fullName evidence="2">Uncharacterized protein</fullName>
    </submittedName>
</protein>
<feature type="transmembrane region" description="Helical" evidence="1">
    <location>
        <begin position="404"/>
        <end position="421"/>
    </location>
</feature>
<feature type="transmembrane region" description="Helical" evidence="1">
    <location>
        <begin position="137"/>
        <end position="157"/>
    </location>
</feature>
<feature type="transmembrane region" description="Helical" evidence="1">
    <location>
        <begin position="60"/>
        <end position="77"/>
    </location>
</feature>
<comment type="caution">
    <text evidence="2">The sequence shown here is derived from an EMBL/GenBank/DDBJ whole genome shotgun (WGS) entry which is preliminary data.</text>
</comment>
<dbReference type="AlphaFoldDB" id="A0A812DTV1"/>
<dbReference type="EMBL" id="CAHIKZ030004187">
    <property type="protein sequence ID" value="CAE1308401.1"/>
    <property type="molecule type" value="Genomic_DNA"/>
</dbReference>
<feature type="transmembrane region" description="Helical" evidence="1">
    <location>
        <begin position="258"/>
        <end position="285"/>
    </location>
</feature>
<reference evidence="2" key="1">
    <citation type="submission" date="2021-01" db="EMBL/GenBank/DDBJ databases">
        <authorList>
            <person name="Li R."/>
            <person name="Bekaert M."/>
        </authorList>
    </citation>
    <scope>NUCLEOTIDE SEQUENCE</scope>
    <source>
        <strain evidence="2">Farmed</strain>
    </source>
</reference>